<comment type="caution">
    <text evidence="1">The sequence shown here is derived from an EMBL/GenBank/DDBJ whole genome shotgun (WGS) entry which is preliminary data.</text>
</comment>
<evidence type="ECO:0000313" key="2">
    <source>
        <dbReference type="Proteomes" id="UP000887013"/>
    </source>
</evidence>
<reference evidence="1" key="1">
    <citation type="submission" date="2020-08" db="EMBL/GenBank/DDBJ databases">
        <title>Multicomponent nature underlies the extraordinary mechanical properties of spider dragline silk.</title>
        <authorList>
            <person name="Kono N."/>
            <person name="Nakamura H."/>
            <person name="Mori M."/>
            <person name="Yoshida Y."/>
            <person name="Ohtoshi R."/>
            <person name="Malay A.D."/>
            <person name="Moran D.A.P."/>
            <person name="Tomita M."/>
            <person name="Numata K."/>
            <person name="Arakawa K."/>
        </authorList>
    </citation>
    <scope>NUCLEOTIDE SEQUENCE</scope>
</reference>
<proteinExistence type="predicted"/>
<evidence type="ECO:0000313" key="1">
    <source>
        <dbReference type="EMBL" id="GFT13372.1"/>
    </source>
</evidence>
<accession>A0A8X6TJ01</accession>
<keyword evidence="2" id="KW-1185">Reference proteome</keyword>
<feature type="non-terminal residue" evidence="1">
    <location>
        <position position="1"/>
    </location>
</feature>
<dbReference type="AlphaFoldDB" id="A0A8X6TJ01"/>
<protein>
    <submittedName>
        <fullName evidence="1">Uncharacterized protein</fullName>
    </submittedName>
</protein>
<dbReference type="EMBL" id="BMAW01009342">
    <property type="protein sequence ID" value="GFT13372.1"/>
    <property type="molecule type" value="Genomic_DNA"/>
</dbReference>
<name>A0A8X6TJ01_NEPPI</name>
<sequence>ALSSFVARTVDTNCVRRNSGFKNSDLEICPSVMDLTMDDEAQQAIIEEDNSLKCDELPKLLKASEETFRLHMHLLCKTDRLRK</sequence>
<organism evidence="1 2">
    <name type="scientific">Nephila pilipes</name>
    <name type="common">Giant wood spider</name>
    <name type="synonym">Nephila maculata</name>
    <dbReference type="NCBI Taxonomy" id="299642"/>
    <lineage>
        <taxon>Eukaryota</taxon>
        <taxon>Metazoa</taxon>
        <taxon>Ecdysozoa</taxon>
        <taxon>Arthropoda</taxon>
        <taxon>Chelicerata</taxon>
        <taxon>Arachnida</taxon>
        <taxon>Araneae</taxon>
        <taxon>Araneomorphae</taxon>
        <taxon>Entelegynae</taxon>
        <taxon>Araneoidea</taxon>
        <taxon>Nephilidae</taxon>
        <taxon>Nephila</taxon>
    </lineage>
</organism>
<gene>
    <name evidence="1" type="ORF">NPIL_342141</name>
</gene>
<dbReference type="Proteomes" id="UP000887013">
    <property type="component" value="Unassembled WGS sequence"/>
</dbReference>